<evidence type="ECO:0000256" key="1">
    <source>
        <dbReference type="ARBA" id="ARBA00009759"/>
    </source>
</evidence>
<feature type="chain" id="PRO_5035162061" description="Inositol-phosphate phosphatase" evidence="5">
    <location>
        <begin position="21"/>
        <end position="323"/>
    </location>
</feature>
<dbReference type="Proteomes" id="UP000789595">
    <property type="component" value="Unassembled WGS sequence"/>
</dbReference>
<dbReference type="Gene3D" id="3.30.540.10">
    <property type="entry name" value="Fructose-1,6-Bisphosphatase, subunit A, domain 1"/>
    <property type="match status" value="1"/>
</dbReference>
<dbReference type="GO" id="GO:0006020">
    <property type="term" value="P:inositol metabolic process"/>
    <property type="evidence" value="ECO:0007669"/>
    <property type="project" value="TreeGrafter"/>
</dbReference>
<dbReference type="Pfam" id="PF00459">
    <property type="entry name" value="Inositol_P"/>
    <property type="match status" value="1"/>
</dbReference>
<keyword evidence="2 4" id="KW-0479">Metal-binding</keyword>
<feature type="binding site" evidence="4">
    <location>
        <position position="133"/>
    </location>
    <ligand>
        <name>Mg(2+)</name>
        <dbReference type="ChEBI" id="CHEBI:18420"/>
        <label>1</label>
        <note>catalytic</note>
    </ligand>
</feature>
<dbReference type="GO" id="GO:0008934">
    <property type="term" value="F:inositol monophosphate 1-phosphatase activity"/>
    <property type="evidence" value="ECO:0007669"/>
    <property type="project" value="TreeGrafter"/>
</dbReference>
<comment type="similarity">
    <text evidence="1">Belongs to the inositol monophosphatase superfamily.</text>
</comment>
<dbReference type="PROSITE" id="PS00630">
    <property type="entry name" value="IMP_2"/>
    <property type="match status" value="1"/>
</dbReference>
<dbReference type="GO" id="GO:0046872">
    <property type="term" value="F:metal ion binding"/>
    <property type="evidence" value="ECO:0007669"/>
    <property type="project" value="UniProtKB-KW"/>
</dbReference>
<comment type="cofactor">
    <cofactor evidence="4">
        <name>Mg(2+)</name>
        <dbReference type="ChEBI" id="CHEBI:18420"/>
    </cofactor>
</comment>
<dbReference type="AlphaFoldDB" id="A0A8J2SZ47"/>
<evidence type="ECO:0000256" key="5">
    <source>
        <dbReference type="SAM" id="SignalP"/>
    </source>
</evidence>
<evidence type="ECO:0000256" key="2">
    <source>
        <dbReference type="ARBA" id="ARBA00022723"/>
    </source>
</evidence>
<dbReference type="InterPro" id="IPR000760">
    <property type="entry name" value="Inositol_monophosphatase-like"/>
</dbReference>
<accession>A0A8J2SZ47</accession>
<dbReference type="PANTHER" id="PTHR20854">
    <property type="entry name" value="INOSITOL MONOPHOSPHATASE"/>
    <property type="match status" value="1"/>
</dbReference>
<dbReference type="EMBL" id="CAKKNE010000005">
    <property type="protein sequence ID" value="CAH0376244.1"/>
    <property type="molecule type" value="Genomic_DNA"/>
</dbReference>
<proteinExistence type="inferred from homology"/>
<keyword evidence="3 4" id="KW-0460">Magnesium</keyword>
<dbReference type="Gene3D" id="3.40.190.80">
    <property type="match status" value="1"/>
</dbReference>
<evidence type="ECO:0000256" key="4">
    <source>
        <dbReference type="PIRSR" id="PIRSR600760-2"/>
    </source>
</evidence>
<gene>
    <name evidence="6" type="ORF">PECAL_5P08100</name>
</gene>
<keyword evidence="5" id="KW-0732">Signal</keyword>
<dbReference type="GO" id="GO:0007165">
    <property type="term" value="P:signal transduction"/>
    <property type="evidence" value="ECO:0007669"/>
    <property type="project" value="TreeGrafter"/>
</dbReference>
<comment type="caution">
    <text evidence="6">The sequence shown here is derived from an EMBL/GenBank/DDBJ whole genome shotgun (WGS) entry which is preliminary data.</text>
</comment>
<protein>
    <recommendedName>
        <fullName evidence="8">Inositol-phosphate phosphatase</fullName>
    </recommendedName>
</protein>
<evidence type="ECO:0000256" key="3">
    <source>
        <dbReference type="ARBA" id="ARBA00022842"/>
    </source>
</evidence>
<organism evidence="6 7">
    <name type="scientific">Pelagomonas calceolata</name>
    <dbReference type="NCBI Taxonomy" id="35677"/>
    <lineage>
        <taxon>Eukaryota</taxon>
        <taxon>Sar</taxon>
        <taxon>Stramenopiles</taxon>
        <taxon>Ochrophyta</taxon>
        <taxon>Pelagophyceae</taxon>
        <taxon>Pelagomonadales</taxon>
        <taxon>Pelagomonadaceae</taxon>
        <taxon>Pelagomonas</taxon>
    </lineage>
</organism>
<dbReference type="OrthoDB" id="10254945at2759"/>
<dbReference type="InterPro" id="IPR020550">
    <property type="entry name" value="Inositol_monophosphatase_CS"/>
</dbReference>
<evidence type="ECO:0000313" key="7">
    <source>
        <dbReference type="Proteomes" id="UP000789595"/>
    </source>
</evidence>
<feature type="binding site" evidence="4">
    <location>
        <position position="105"/>
    </location>
    <ligand>
        <name>Mg(2+)</name>
        <dbReference type="ChEBI" id="CHEBI:18420"/>
        <label>1</label>
        <note>catalytic</note>
    </ligand>
</feature>
<feature type="binding site" evidence="4">
    <location>
        <position position="267"/>
    </location>
    <ligand>
        <name>Mg(2+)</name>
        <dbReference type="ChEBI" id="CHEBI:18420"/>
        <label>1</label>
        <note>catalytic</note>
    </ligand>
</feature>
<dbReference type="GO" id="GO:0046854">
    <property type="term" value="P:phosphatidylinositol phosphate biosynthetic process"/>
    <property type="evidence" value="ECO:0007669"/>
    <property type="project" value="InterPro"/>
</dbReference>
<reference evidence="6" key="1">
    <citation type="submission" date="2021-11" db="EMBL/GenBank/DDBJ databases">
        <authorList>
            <consortium name="Genoscope - CEA"/>
            <person name="William W."/>
        </authorList>
    </citation>
    <scope>NUCLEOTIDE SEQUENCE</scope>
</reference>
<dbReference type="SUPFAM" id="SSF56655">
    <property type="entry name" value="Carbohydrate phosphatase"/>
    <property type="match status" value="1"/>
</dbReference>
<dbReference type="PANTHER" id="PTHR20854:SF4">
    <property type="entry name" value="INOSITOL-1-MONOPHOSPHATASE-RELATED"/>
    <property type="match status" value="1"/>
</dbReference>
<sequence length="323" mass="32933">MPSMRCTLLTAALLVPQGAAFAPTTSARGTAKKLHAAPYERYLDAACEAARAAGALIRSASTDERAVDTLKANAKDLLTKTDVACQDVAAAVLARREPASRLLGEEDVAPGADAAARAAEKAFATDGLVWAVDPIEGTANFVDAIPLSATSVAAVECVSGNCRVVAGAVYDPYRDELFGAAYGKGAWVETAGKRTPLAVSSSMLGDAIVYAGAPPGMRALKPSLRGIAAVAPHVRTMRLLGSAAIMLAYVAAGRGAAYFECDLAAWDTAAGALLVEEAGGTVTDADGTPYTPLTRQIVAAGACHGDLRALVDGVGGARLDDED</sequence>
<feature type="signal peptide" evidence="5">
    <location>
        <begin position="1"/>
        <end position="20"/>
    </location>
</feature>
<evidence type="ECO:0008006" key="8">
    <source>
        <dbReference type="Google" id="ProtNLM"/>
    </source>
</evidence>
<name>A0A8J2SZ47_9STRA</name>
<keyword evidence="7" id="KW-1185">Reference proteome</keyword>
<evidence type="ECO:0000313" key="6">
    <source>
        <dbReference type="EMBL" id="CAH0376244.1"/>
    </source>
</evidence>
<feature type="binding site" evidence="4">
    <location>
        <position position="135"/>
    </location>
    <ligand>
        <name>Mg(2+)</name>
        <dbReference type="ChEBI" id="CHEBI:18420"/>
        <label>1</label>
        <note>catalytic</note>
    </ligand>
</feature>
<dbReference type="PRINTS" id="PR00377">
    <property type="entry name" value="IMPHPHTASES"/>
</dbReference>